<proteinExistence type="predicted"/>
<name>A0A4U1CU69_9SPHI</name>
<evidence type="ECO:0000313" key="3">
    <source>
        <dbReference type="Proteomes" id="UP000309488"/>
    </source>
</evidence>
<evidence type="ECO:0000256" key="1">
    <source>
        <dbReference type="SAM" id="Phobius"/>
    </source>
</evidence>
<dbReference type="Proteomes" id="UP000309488">
    <property type="component" value="Unassembled WGS sequence"/>
</dbReference>
<dbReference type="OrthoDB" id="672524at2"/>
<evidence type="ECO:0000313" key="2">
    <source>
        <dbReference type="EMBL" id="TKC12771.1"/>
    </source>
</evidence>
<dbReference type="Pfam" id="PF11188">
    <property type="entry name" value="DUF2975"/>
    <property type="match status" value="1"/>
</dbReference>
<dbReference type="RefSeq" id="WP_136838895.1">
    <property type="nucleotide sequence ID" value="NZ_SWBR01000001.1"/>
</dbReference>
<accession>A0A4U1CU69</accession>
<reference evidence="2 3" key="1">
    <citation type="submission" date="2019-04" db="EMBL/GenBank/DDBJ databases">
        <title>Pedobacter sp. RP-3-22 sp. nov., isolated from Arctic soil.</title>
        <authorList>
            <person name="Dahal R.H."/>
            <person name="Kim D.-U."/>
        </authorList>
    </citation>
    <scope>NUCLEOTIDE SEQUENCE [LARGE SCALE GENOMIC DNA]</scope>
    <source>
        <strain evidence="2 3">RP-3-22</strain>
    </source>
</reference>
<sequence>MEIKITTKQLLNVLYVIAWIIFIGLCIEAGGIIFNTCYIMFVNESTSNSWLGSELSGLYQNDTAHFITVISCICIVAVMKALLFYLIVVILHDKKLNMVQPFNSSVGRFIFNLSYLSLGIGLFSLGGVRYLEGLEIEGKEMSNIAQLHLGGGDVWLFMGVVLLVIAQIFKRGIEIQEEHELTV</sequence>
<feature type="transmembrane region" description="Helical" evidence="1">
    <location>
        <begin position="151"/>
        <end position="169"/>
    </location>
</feature>
<keyword evidence="1" id="KW-0472">Membrane</keyword>
<organism evidence="2 3">
    <name type="scientific">Pedobacter polaris</name>
    <dbReference type="NCBI Taxonomy" id="2571273"/>
    <lineage>
        <taxon>Bacteria</taxon>
        <taxon>Pseudomonadati</taxon>
        <taxon>Bacteroidota</taxon>
        <taxon>Sphingobacteriia</taxon>
        <taxon>Sphingobacteriales</taxon>
        <taxon>Sphingobacteriaceae</taxon>
        <taxon>Pedobacter</taxon>
    </lineage>
</organism>
<keyword evidence="3" id="KW-1185">Reference proteome</keyword>
<dbReference type="EMBL" id="SWBR01000001">
    <property type="protein sequence ID" value="TKC12771.1"/>
    <property type="molecule type" value="Genomic_DNA"/>
</dbReference>
<protein>
    <submittedName>
        <fullName evidence="2">DUF2975 domain-containing protein</fullName>
    </submittedName>
</protein>
<feature type="transmembrane region" description="Helical" evidence="1">
    <location>
        <begin position="12"/>
        <end position="41"/>
    </location>
</feature>
<comment type="caution">
    <text evidence="2">The sequence shown here is derived from an EMBL/GenBank/DDBJ whole genome shotgun (WGS) entry which is preliminary data.</text>
</comment>
<dbReference type="AlphaFoldDB" id="A0A4U1CU69"/>
<keyword evidence="1" id="KW-0812">Transmembrane</keyword>
<gene>
    <name evidence="2" type="ORF">FA048_03895</name>
</gene>
<feature type="transmembrane region" description="Helical" evidence="1">
    <location>
        <begin position="109"/>
        <end position="131"/>
    </location>
</feature>
<keyword evidence="1" id="KW-1133">Transmembrane helix</keyword>
<dbReference type="InterPro" id="IPR021354">
    <property type="entry name" value="DUF2975"/>
</dbReference>
<feature type="transmembrane region" description="Helical" evidence="1">
    <location>
        <begin position="64"/>
        <end position="88"/>
    </location>
</feature>